<dbReference type="EMBL" id="BMAW01083730">
    <property type="protein sequence ID" value="GFU35387.1"/>
    <property type="molecule type" value="Genomic_DNA"/>
</dbReference>
<dbReference type="Proteomes" id="UP000887013">
    <property type="component" value="Unassembled WGS sequence"/>
</dbReference>
<organism evidence="1 2">
    <name type="scientific">Nephila pilipes</name>
    <name type="common">Giant wood spider</name>
    <name type="synonym">Nephila maculata</name>
    <dbReference type="NCBI Taxonomy" id="299642"/>
    <lineage>
        <taxon>Eukaryota</taxon>
        <taxon>Metazoa</taxon>
        <taxon>Ecdysozoa</taxon>
        <taxon>Arthropoda</taxon>
        <taxon>Chelicerata</taxon>
        <taxon>Arachnida</taxon>
        <taxon>Araneae</taxon>
        <taxon>Araneomorphae</taxon>
        <taxon>Entelegynae</taxon>
        <taxon>Araneoidea</taxon>
        <taxon>Nephilidae</taxon>
        <taxon>Nephila</taxon>
    </lineage>
</organism>
<reference evidence="1" key="1">
    <citation type="submission" date="2020-08" db="EMBL/GenBank/DDBJ databases">
        <title>Multicomponent nature underlies the extraordinary mechanical properties of spider dragline silk.</title>
        <authorList>
            <person name="Kono N."/>
            <person name="Nakamura H."/>
            <person name="Mori M."/>
            <person name="Yoshida Y."/>
            <person name="Ohtoshi R."/>
            <person name="Malay A.D."/>
            <person name="Moran D.A.P."/>
            <person name="Tomita M."/>
            <person name="Numata K."/>
            <person name="Arakawa K."/>
        </authorList>
    </citation>
    <scope>NUCLEOTIDE SEQUENCE</scope>
</reference>
<gene>
    <name evidence="1" type="ORF">NPIL_65891</name>
</gene>
<accession>A0A8X6QTA2</accession>
<sequence>MSSVSSFFDKRCHHRLITPSGFHAVFPSDVSIAVSPLLYPHHSSSLLSMWRTDVVVVKRREQRCVPCVVPTLAYQLAVYS</sequence>
<evidence type="ECO:0000313" key="2">
    <source>
        <dbReference type="Proteomes" id="UP000887013"/>
    </source>
</evidence>
<keyword evidence="2" id="KW-1185">Reference proteome</keyword>
<comment type="caution">
    <text evidence="1">The sequence shown here is derived from an EMBL/GenBank/DDBJ whole genome shotgun (WGS) entry which is preliminary data.</text>
</comment>
<dbReference type="AlphaFoldDB" id="A0A8X6QTA2"/>
<protein>
    <submittedName>
        <fullName evidence="1">Uncharacterized protein</fullName>
    </submittedName>
</protein>
<name>A0A8X6QTA2_NEPPI</name>
<evidence type="ECO:0000313" key="1">
    <source>
        <dbReference type="EMBL" id="GFU35387.1"/>
    </source>
</evidence>
<proteinExistence type="predicted"/>